<feature type="compositionally biased region" description="Polar residues" evidence="1">
    <location>
        <begin position="228"/>
        <end position="245"/>
    </location>
</feature>
<evidence type="ECO:0000256" key="1">
    <source>
        <dbReference type="SAM" id="MobiDB-lite"/>
    </source>
</evidence>
<dbReference type="InterPro" id="IPR039537">
    <property type="entry name" value="Retrotran_Ty1/copia-like"/>
</dbReference>
<reference evidence="3" key="1">
    <citation type="journal article" date="2019" name="Sci. Rep.">
        <title>Draft genome of Tanacetum cinerariifolium, the natural source of mosquito coil.</title>
        <authorList>
            <person name="Yamashiro T."/>
            <person name="Shiraishi A."/>
            <person name="Satake H."/>
            <person name="Nakayama K."/>
        </authorList>
    </citation>
    <scope>NUCLEOTIDE SEQUENCE</scope>
</reference>
<dbReference type="PROSITE" id="PS50994">
    <property type="entry name" value="INTEGRASE"/>
    <property type="match status" value="1"/>
</dbReference>
<dbReference type="InterPro" id="IPR036397">
    <property type="entry name" value="RNaseH_sf"/>
</dbReference>
<dbReference type="PANTHER" id="PTHR42648:SF32">
    <property type="entry name" value="RIBONUCLEASE H-LIKE DOMAIN, GAG-PRE-INTEGRASE DOMAIN PROTEIN-RELATED"/>
    <property type="match status" value="1"/>
</dbReference>
<name>A0A699GLE2_TANCI</name>
<dbReference type="GO" id="GO:0003676">
    <property type="term" value="F:nucleic acid binding"/>
    <property type="evidence" value="ECO:0007669"/>
    <property type="project" value="InterPro"/>
</dbReference>
<gene>
    <name evidence="3" type="ORF">Tci_071063</name>
</gene>
<dbReference type="GO" id="GO:0015074">
    <property type="term" value="P:DNA integration"/>
    <property type="evidence" value="ECO:0007669"/>
    <property type="project" value="InterPro"/>
</dbReference>
<sequence>MTLADKAIILSADNRPLMLEKDISKKYYELSDMEATQANCDVKETNIILQGLPPEKGDDPIDAINHMMSFLIVVVTYRYPTTNNQLRNLPTPRQQATINNGRVTLQPIQGKQTSFTAGTSRTYTSGASANNFGKQRTTVITHNAAYQADDLDAYNSDFDEINTAKVALMVNFSHYGLDDLAEVHNHDNVNHNLIDQETLMLAEESRSKMILKQKDHMMSEKKVNTTPVDYANSVNSPEPTPSTRPTKVEVPKELPKVTMVNTSLKKLKHHLVSFDVVVKERTTTTATTKLPTEVPLRKLIALESNTPKPVVTLVYSRKPKAFRNNVLGTIKFGNDHVAKIMGYCDDQIGNVTISKVGISHETYVARSPLQNGVFERRNRTLIEAARTMLIYERALLFIWAEAVATAYYTQNRSIVRLRHRKTPYELLHDKLHDLSFFHVFGALCYPTTDSENLGNLQLKADIVDQDAPSPSNSQTTLEPQSSIIPNDVKDDNHDLDVAHMNNDPFFGILISEVSSDQSSSTDSIHTITHPDHQISEHNSKWTKDHPLENIIGELARPVSTRLQLHEQSIFCYYNAFLTSVEPKMYKDALTQSC</sequence>
<accession>A0A699GLE2</accession>
<evidence type="ECO:0000259" key="2">
    <source>
        <dbReference type="PROSITE" id="PS50994"/>
    </source>
</evidence>
<proteinExistence type="predicted"/>
<feature type="region of interest" description="Disordered" evidence="1">
    <location>
        <begin position="228"/>
        <end position="249"/>
    </location>
</feature>
<dbReference type="InterPro" id="IPR012337">
    <property type="entry name" value="RNaseH-like_sf"/>
</dbReference>
<dbReference type="PANTHER" id="PTHR42648">
    <property type="entry name" value="TRANSPOSASE, PUTATIVE-RELATED"/>
    <property type="match status" value="1"/>
</dbReference>
<feature type="region of interest" description="Disordered" evidence="1">
    <location>
        <begin position="464"/>
        <end position="486"/>
    </location>
</feature>
<comment type="caution">
    <text evidence="3">The sequence shown here is derived from an EMBL/GenBank/DDBJ whole genome shotgun (WGS) entry which is preliminary data.</text>
</comment>
<dbReference type="SUPFAM" id="SSF53098">
    <property type="entry name" value="Ribonuclease H-like"/>
    <property type="match status" value="1"/>
</dbReference>
<dbReference type="Gene3D" id="3.30.420.10">
    <property type="entry name" value="Ribonuclease H-like superfamily/Ribonuclease H"/>
    <property type="match status" value="1"/>
</dbReference>
<feature type="domain" description="Integrase catalytic" evidence="2">
    <location>
        <begin position="241"/>
        <end position="431"/>
    </location>
</feature>
<feature type="compositionally biased region" description="Polar residues" evidence="1">
    <location>
        <begin position="468"/>
        <end position="484"/>
    </location>
</feature>
<evidence type="ECO:0000313" key="3">
    <source>
        <dbReference type="EMBL" id="GEU99085.1"/>
    </source>
</evidence>
<protein>
    <submittedName>
        <fullName evidence="3">Retrovirus-related Pol polyprotein from transposon TNT 1-94</fullName>
    </submittedName>
</protein>
<dbReference type="AlphaFoldDB" id="A0A699GLE2"/>
<organism evidence="3">
    <name type="scientific">Tanacetum cinerariifolium</name>
    <name type="common">Dalmatian daisy</name>
    <name type="synonym">Chrysanthemum cinerariifolium</name>
    <dbReference type="NCBI Taxonomy" id="118510"/>
    <lineage>
        <taxon>Eukaryota</taxon>
        <taxon>Viridiplantae</taxon>
        <taxon>Streptophyta</taxon>
        <taxon>Embryophyta</taxon>
        <taxon>Tracheophyta</taxon>
        <taxon>Spermatophyta</taxon>
        <taxon>Magnoliopsida</taxon>
        <taxon>eudicotyledons</taxon>
        <taxon>Gunneridae</taxon>
        <taxon>Pentapetalae</taxon>
        <taxon>asterids</taxon>
        <taxon>campanulids</taxon>
        <taxon>Asterales</taxon>
        <taxon>Asteraceae</taxon>
        <taxon>Asteroideae</taxon>
        <taxon>Anthemideae</taxon>
        <taxon>Anthemidinae</taxon>
        <taxon>Tanacetum</taxon>
    </lineage>
</organism>
<dbReference type="InterPro" id="IPR001584">
    <property type="entry name" value="Integrase_cat-core"/>
</dbReference>
<dbReference type="EMBL" id="BKCJ010012102">
    <property type="protein sequence ID" value="GEU99085.1"/>
    <property type="molecule type" value="Genomic_DNA"/>
</dbReference>